<sequence>MQPFALRFSQAPPDAGHPSFRYDGERQLNVQPDGSRVARQTSIWMATPLSTSTAGSKVHRDDDDHEYVH</sequence>
<dbReference type="InterPro" id="IPR026496">
    <property type="entry name" value="GRASP_targ"/>
</dbReference>
<dbReference type="Proteomes" id="UP000235945">
    <property type="component" value="Unassembled WGS sequence"/>
</dbReference>
<keyword evidence="4" id="KW-1185">Reference proteome</keyword>
<dbReference type="NCBIfam" id="TIGR04186">
    <property type="entry name" value="GRASP_targ"/>
    <property type="match status" value="1"/>
</dbReference>
<name>A0A2N8NVT9_STREU</name>
<reference evidence="4" key="1">
    <citation type="submission" date="2015-07" db="EMBL/GenBank/DDBJ databases">
        <authorList>
            <person name="Graham D.E."/>
            <person name="Giannone R.J."/>
            <person name="Gulvik C.A."/>
            <person name="Hettich R.L."/>
            <person name="Klingeman D.M."/>
            <person name="Mahan K.M."/>
            <person name="Parry R.J."/>
            <person name="Spain J.C."/>
        </authorList>
    </citation>
    <scope>NUCLEOTIDE SEQUENCE [LARGE SCALE GENOMIC DNA]</scope>
    <source>
        <strain evidence="4">ATCC 27428</strain>
    </source>
</reference>
<evidence type="ECO:0000256" key="1">
    <source>
        <dbReference type="SAM" id="MobiDB-lite"/>
    </source>
</evidence>
<evidence type="ECO:0000313" key="3">
    <source>
        <dbReference type="EMBL" id="PNE32869.1"/>
    </source>
</evidence>
<reference evidence="2 5" key="3">
    <citation type="submission" date="2020-08" db="EMBL/GenBank/DDBJ databases">
        <title>Genomic Encyclopedia of Type Strains, Phase III (KMG-III): the genomes of soil and plant-associated and newly described type strains.</title>
        <authorList>
            <person name="Whitman W."/>
        </authorList>
    </citation>
    <scope>NUCLEOTIDE SEQUENCE [LARGE SCALE GENOMIC DNA]</scope>
    <source>
        <strain evidence="2 5">CECT 3259</strain>
    </source>
</reference>
<dbReference type="EMBL" id="JACHJF010000017">
    <property type="protein sequence ID" value="MBB5121356.1"/>
    <property type="molecule type" value="Genomic_DNA"/>
</dbReference>
<comment type="caution">
    <text evidence="3">The sequence shown here is derived from an EMBL/GenBank/DDBJ whole genome shotgun (WGS) entry which is preliminary data.</text>
</comment>
<protein>
    <submittedName>
        <fullName evidence="2">Putative ATP-grasp target RiPP</fullName>
    </submittedName>
</protein>
<proteinExistence type="predicted"/>
<reference evidence="3" key="2">
    <citation type="submission" date="2015-07" db="EMBL/GenBank/DDBJ databases">
        <authorList>
            <person name="Noorani M."/>
        </authorList>
    </citation>
    <scope>NUCLEOTIDE SEQUENCE [LARGE SCALE GENOMIC DNA]</scope>
    <source>
        <strain evidence="3">ATCC 27428</strain>
    </source>
</reference>
<dbReference type="Pfam" id="PF14404">
    <property type="entry name" value="Strep_pep"/>
    <property type="match status" value="1"/>
</dbReference>
<organism evidence="3 4">
    <name type="scientific">Streptomyces eurocidicus</name>
    <name type="common">Streptoverticillium eurocidicus</name>
    <dbReference type="NCBI Taxonomy" id="66423"/>
    <lineage>
        <taxon>Bacteria</taxon>
        <taxon>Bacillati</taxon>
        <taxon>Actinomycetota</taxon>
        <taxon>Actinomycetes</taxon>
        <taxon>Kitasatosporales</taxon>
        <taxon>Streptomycetaceae</taxon>
        <taxon>Streptomyces</taxon>
    </lineage>
</organism>
<accession>A0A2N8NVT9</accession>
<evidence type="ECO:0000313" key="2">
    <source>
        <dbReference type="EMBL" id="MBB5121356.1"/>
    </source>
</evidence>
<evidence type="ECO:0000313" key="4">
    <source>
        <dbReference type="Proteomes" id="UP000235945"/>
    </source>
</evidence>
<gene>
    <name evidence="3" type="ORF">AF335_15180</name>
    <name evidence="2" type="ORF">FHS36_004810</name>
</gene>
<feature type="compositionally biased region" description="Polar residues" evidence="1">
    <location>
        <begin position="28"/>
        <end position="55"/>
    </location>
</feature>
<feature type="compositionally biased region" description="Basic and acidic residues" evidence="1">
    <location>
        <begin position="58"/>
        <end position="69"/>
    </location>
</feature>
<dbReference type="OrthoDB" id="4253287at2"/>
<dbReference type="InterPro" id="IPR025744">
    <property type="entry name" value="Rbsml_synth_pep_Strp"/>
</dbReference>
<dbReference type="EMBL" id="LGUI01000004">
    <property type="protein sequence ID" value="PNE32869.1"/>
    <property type="molecule type" value="Genomic_DNA"/>
</dbReference>
<dbReference type="RefSeq" id="WP_102918964.1">
    <property type="nucleotide sequence ID" value="NZ_JACHJF010000017.1"/>
</dbReference>
<feature type="region of interest" description="Disordered" evidence="1">
    <location>
        <begin position="1"/>
        <end position="69"/>
    </location>
</feature>
<dbReference type="Proteomes" id="UP000528608">
    <property type="component" value="Unassembled WGS sequence"/>
</dbReference>
<evidence type="ECO:0000313" key="5">
    <source>
        <dbReference type="Proteomes" id="UP000528608"/>
    </source>
</evidence>
<dbReference type="AlphaFoldDB" id="A0A2N8NVT9"/>